<evidence type="ECO:0000259" key="2">
    <source>
        <dbReference type="Pfam" id="PF01861"/>
    </source>
</evidence>
<dbReference type="InterPro" id="IPR036388">
    <property type="entry name" value="WH-like_DNA-bd_sf"/>
</dbReference>
<comment type="catalytic activity">
    <reaction evidence="1">
        <text>2 S-adenosyl 3-(methylsulfanyl)propylamine + spermidine = N(4)-bis(aminopropyl)spermidine + 2 S-methyl-5'-thioadenosine + 2 H(+)</text>
        <dbReference type="Rhea" id="RHEA:44132"/>
        <dbReference type="ChEBI" id="CHEBI:15378"/>
        <dbReference type="ChEBI" id="CHEBI:17509"/>
        <dbReference type="ChEBI" id="CHEBI:57443"/>
        <dbReference type="ChEBI" id="CHEBI:57834"/>
        <dbReference type="ChEBI" id="CHEBI:82771"/>
        <dbReference type="EC" id="2.5.1.128"/>
    </reaction>
</comment>
<sequence length="364" mass="41069">MTDLRTRSSEVAAPQLEKLLRAVRRAVPVPFTQRDAERALAALHATDNLWEALRLSHVPMRALCAFWQRLVHEGLLSLKDGKLRFTPEGQQFVNALGIAPVRELHCTTCEGRGIDYQKLPEEVTRRFAEICRHRPAALQDYDQGFVTEATTLARIAFAWQRGDLEGKALIVLGDDDLMSIAAALTGLPKRVLAVDVDARLVAFINDVARQENLPHLEAVRYDLRQPLPAVWRRRFDTFMTDPTESLLGFQTTILRGLLCLRGPGSAGYFGLTHAESSLEKWAQIQRFLLDSGTVITDLIDDFSAYVNWDYFATMRSWAWLPVQTPPDRLWYFSALHRIELLRPVSTPNTAVEGDLFNDAEAATT</sequence>
<dbReference type="GO" id="GO:0032259">
    <property type="term" value="P:methylation"/>
    <property type="evidence" value="ECO:0007669"/>
    <property type="project" value="UniProtKB-KW"/>
</dbReference>
<comment type="function">
    <text evidence="1">Involved in the biosynthesis of branched-chain polyamines, which support the growth of thermophiles under high-temperature conditions. Catalyzes the sequential condensation of spermidine with the aminopropyl groups of decarboxylated S-adenosylmethionines to produce N(4)-bis(aminopropyl)spermidine via N(4)-aminopropylspermidine.</text>
</comment>
<dbReference type="GO" id="GO:0016765">
    <property type="term" value="F:transferase activity, transferring alkyl or aryl (other than methyl) groups"/>
    <property type="evidence" value="ECO:0007669"/>
    <property type="project" value="UniProtKB-UniRule"/>
</dbReference>
<dbReference type="PANTHER" id="PTHR23290:SF0">
    <property type="entry name" value="RRNA N6-ADENOSINE-METHYLTRANSFERASE METTL5"/>
    <property type="match status" value="1"/>
</dbReference>
<reference evidence="3" key="1">
    <citation type="journal article" date="2020" name="mSystems">
        <title>Genome- and Community-Level Interaction Insights into Carbon Utilization and Element Cycling Functions of Hydrothermarchaeota in Hydrothermal Sediment.</title>
        <authorList>
            <person name="Zhou Z."/>
            <person name="Liu Y."/>
            <person name="Xu W."/>
            <person name="Pan J."/>
            <person name="Luo Z.H."/>
            <person name="Li M."/>
        </authorList>
    </citation>
    <scope>NUCLEOTIDE SEQUENCE [LARGE SCALE GENOMIC DNA]</scope>
    <source>
        <strain evidence="3">SpSt-143</strain>
    </source>
</reference>
<feature type="domain" description="N(4)-bis(aminopropyl)spermidine synthase C-terminal" evidence="2">
    <location>
        <begin position="122"/>
        <end position="362"/>
    </location>
</feature>
<dbReference type="Gene3D" id="3.40.50.150">
    <property type="entry name" value="Vaccinia Virus protein VP39"/>
    <property type="match status" value="1"/>
</dbReference>
<name>A0A7V2AZH7_RHOMR</name>
<keyword evidence="3" id="KW-0489">Methyltransferase</keyword>
<keyword evidence="1" id="KW-0963">Cytoplasm</keyword>
<dbReference type="PANTHER" id="PTHR23290">
    <property type="entry name" value="RRNA N6-ADENOSINE-METHYLTRANSFERASE METTL5"/>
    <property type="match status" value="1"/>
</dbReference>
<gene>
    <name evidence="1" type="primary">bpsA</name>
    <name evidence="3" type="ORF">ENO59_03185</name>
</gene>
<dbReference type="Pfam" id="PF01861">
    <property type="entry name" value="BpsA_C"/>
    <property type="match status" value="1"/>
</dbReference>
<comment type="similarity">
    <text evidence="1">Belongs to the branched-chain polyamine synthase family.</text>
</comment>
<evidence type="ECO:0000256" key="1">
    <source>
        <dbReference type="HAMAP-Rule" id="MF_01947"/>
    </source>
</evidence>
<keyword evidence="1 3" id="KW-0808">Transferase</keyword>
<dbReference type="GO" id="GO:0008168">
    <property type="term" value="F:methyltransferase activity"/>
    <property type="evidence" value="ECO:0007669"/>
    <property type="project" value="UniProtKB-KW"/>
</dbReference>
<dbReference type="SUPFAM" id="SSF53335">
    <property type="entry name" value="S-adenosyl-L-methionine-dependent methyltransferases"/>
    <property type="match status" value="1"/>
</dbReference>
<comment type="subcellular location">
    <subcellularLocation>
        <location evidence="1">Cytoplasm</location>
    </subcellularLocation>
</comment>
<dbReference type="InterPro" id="IPR002723">
    <property type="entry name" value="BpsA_C"/>
</dbReference>
<protein>
    <recommendedName>
        <fullName evidence="1">N(4)-bis(aminopropyl)spermidine synthase</fullName>
        <ecNumber evidence="1">2.5.1.128</ecNumber>
    </recommendedName>
    <alternativeName>
        <fullName evidence="1">Branched-chain polyamine synthase A</fullName>
    </alternativeName>
</protein>
<comment type="pathway">
    <text evidence="1">Amine and polyamine biosynthesis.</text>
</comment>
<dbReference type="GO" id="GO:0006596">
    <property type="term" value="P:polyamine biosynthetic process"/>
    <property type="evidence" value="ECO:0007669"/>
    <property type="project" value="UniProtKB-UniRule"/>
</dbReference>
<dbReference type="InterPro" id="IPR051720">
    <property type="entry name" value="rRNA_MeTrfase/Polyamine_Synth"/>
</dbReference>
<dbReference type="EC" id="2.5.1.128" evidence="1"/>
<comment type="caution">
    <text evidence="3">The sequence shown here is derived from an EMBL/GenBank/DDBJ whole genome shotgun (WGS) entry which is preliminary data.</text>
</comment>
<proteinExistence type="inferred from homology"/>
<dbReference type="PIRSF" id="PIRSF005895">
    <property type="entry name" value="UCP005895_mtase"/>
    <property type="match status" value="1"/>
</dbReference>
<dbReference type="InterPro" id="IPR014435">
    <property type="entry name" value="BpsA"/>
</dbReference>
<dbReference type="AlphaFoldDB" id="A0A7V2AZH7"/>
<dbReference type="EMBL" id="DSGB01000003">
    <property type="protein sequence ID" value="HER95508.1"/>
    <property type="molecule type" value="Genomic_DNA"/>
</dbReference>
<dbReference type="Gene3D" id="1.10.10.10">
    <property type="entry name" value="Winged helix-like DNA-binding domain superfamily/Winged helix DNA-binding domain"/>
    <property type="match status" value="1"/>
</dbReference>
<accession>A0A7V2AZH7</accession>
<keyword evidence="1" id="KW-0620">Polyamine biosynthesis</keyword>
<dbReference type="InterPro" id="IPR029063">
    <property type="entry name" value="SAM-dependent_MTases_sf"/>
</dbReference>
<evidence type="ECO:0000313" key="3">
    <source>
        <dbReference type="EMBL" id="HER95508.1"/>
    </source>
</evidence>
<organism evidence="3">
    <name type="scientific">Rhodothermus marinus</name>
    <name type="common">Rhodothermus obamensis</name>
    <dbReference type="NCBI Taxonomy" id="29549"/>
    <lineage>
        <taxon>Bacteria</taxon>
        <taxon>Pseudomonadati</taxon>
        <taxon>Rhodothermota</taxon>
        <taxon>Rhodothermia</taxon>
        <taxon>Rhodothermales</taxon>
        <taxon>Rhodothermaceae</taxon>
        <taxon>Rhodothermus</taxon>
    </lineage>
</organism>
<dbReference type="GO" id="GO:0005737">
    <property type="term" value="C:cytoplasm"/>
    <property type="evidence" value="ECO:0007669"/>
    <property type="project" value="UniProtKB-SubCell"/>
</dbReference>
<dbReference type="HAMAP" id="MF_01947">
    <property type="entry name" value="Aminopropyltransf_BpsA"/>
    <property type="match status" value="1"/>
</dbReference>